<dbReference type="GO" id="GO:0045149">
    <property type="term" value="P:acetoin metabolic process"/>
    <property type="evidence" value="ECO:0007669"/>
    <property type="project" value="EnsemblFungi"/>
</dbReference>
<dbReference type="GO" id="GO:0005975">
    <property type="term" value="P:carbohydrate metabolic process"/>
    <property type="evidence" value="ECO:0007669"/>
    <property type="project" value="EnsemblFungi"/>
</dbReference>
<evidence type="ECO:0000259" key="5">
    <source>
        <dbReference type="Pfam" id="PF00248"/>
    </source>
</evidence>
<dbReference type="SUPFAM" id="SSF51430">
    <property type="entry name" value="NAD(P)-linked oxidoreductase"/>
    <property type="match status" value="1"/>
</dbReference>
<dbReference type="GO" id="GO:0005829">
    <property type="term" value="C:cytosol"/>
    <property type="evidence" value="ECO:0007669"/>
    <property type="project" value="EnsemblFungi"/>
</dbReference>
<feature type="active site" description="Proton donor" evidence="2">
    <location>
        <position position="62"/>
    </location>
</feature>
<dbReference type="PANTHER" id="PTHR11732">
    <property type="entry name" value="ALDO/KETO REDUCTASE"/>
    <property type="match status" value="1"/>
</dbReference>
<sequence>MSLQKKLLTEAKLKLHNTKTEVFIPQYGFGTASAPDQLEETKTALKAAVKAGVRNIDTARYYGNGHIEYAIGEAIQELIKEGVVTREDLFITTKVWPNYWNRAADSLETSLKALQVDYVDLLLQHWPLCFPQVVNDKTGELIGKPHDENGEPIYEKDGDYIVTFQQINKILDDPANGKKVRAIGVSNYDVLKLERVFADESIKNKPSVLQVELNPQLNQTELIDFCTKKGITVIGYSPLGSSGAPILKLPELKEIGDKHGIKPYDVVISWFISKNLVVIPRTINPDRFKDIKYYYELPEEDIKKIDQIGETKPYRHIDEDFAHVLPGFTGRTKTENE</sequence>
<dbReference type="InterPro" id="IPR036812">
    <property type="entry name" value="NAD(P)_OxRdtase_dom_sf"/>
</dbReference>
<evidence type="ECO:0000313" key="7">
    <source>
        <dbReference type="Proteomes" id="UP000183365"/>
    </source>
</evidence>
<feature type="domain" description="NADP-dependent oxidoreductase" evidence="5">
    <location>
        <begin position="28"/>
        <end position="309"/>
    </location>
</feature>
<dbReference type="PRINTS" id="PR00069">
    <property type="entry name" value="ALDKETRDTASE"/>
</dbReference>
<evidence type="ECO:0000256" key="3">
    <source>
        <dbReference type="PIRSR" id="PIRSR000097-2"/>
    </source>
</evidence>
<accession>A0A1L0CXG8</accession>
<dbReference type="VEuPathDB" id="FungiDB:HGUI_01727"/>
<dbReference type="EMBL" id="FQNF01000025">
    <property type="protein sequence ID" value="SGZ39527.1"/>
    <property type="molecule type" value="Genomic_DNA"/>
</dbReference>
<dbReference type="InterPro" id="IPR018170">
    <property type="entry name" value="Aldo/ket_reductase_CS"/>
</dbReference>
<protein>
    <submittedName>
        <fullName evidence="6">Related to D-arabinose dehydrogenase [NAD(P)+] heavy chain</fullName>
    </submittedName>
</protein>
<feature type="binding site" evidence="3">
    <location>
        <position position="125"/>
    </location>
    <ligand>
        <name>substrate</name>
    </ligand>
</feature>
<dbReference type="OrthoDB" id="416253at2759"/>
<evidence type="ECO:0000256" key="2">
    <source>
        <dbReference type="PIRSR" id="PIRSR000097-1"/>
    </source>
</evidence>
<keyword evidence="1" id="KW-0560">Oxidoreductase</keyword>
<organism evidence="6 7">
    <name type="scientific">Hanseniaspora guilliermondii</name>
    <dbReference type="NCBI Taxonomy" id="56406"/>
    <lineage>
        <taxon>Eukaryota</taxon>
        <taxon>Fungi</taxon>
        <taxon>Dikarya</taxon>
        <taxon>Ascomycota</taxon>
        <taxon>Saccharomycotina</taxon>
        <taxon>Saccharomycetes</taxon>
        <taxon>Saccharomycodales</taxon>
        <taxon>Saccharomycodaceae</taxon>
        <taxon>Hanseniaspora</taxon>
    </lineage>
</organism>
<dbReference type="AlphaFoldDB" id="A0A1L0CXG8"/>
<dbReference type="GO" id="GO:0045290">
    <property type="term" value="F:D-arabinose 1-dehydrogenase [NAD(P)+] activity"/>
    <property type="evidence" value="ECO:0007669"/>
    <property type="project" value="EnsemblFungi"/>
</dbReference>
<dbReference type="Proteomes" id="UP000183365">
    <property type="component" value="Unassembled WGS sequence"/>
</dbReference>
<dbReference type="PROSITE" id="PS00062">
    <property type="entry name" value="ALDOKETO_REDUCTASE_2"/>
    <property type="match status" value="1"/>
</dbReference>
<dbReference type="InterPro" id="IPR020471">
    <property type="entry name" value="AKR"/>
</dbReference>
<dbReference type="Gene3D" id="3.20.20.100">
    <property type="entry name" value="NADP-dependent oxidoreductase domain"/>
    <property type="match status" value="1"/>
</dbReference>
<gene>
    <name evidence="6" type="ORF">HGUI_01727</name>
</gene>
<dbReference type="InterPro" id="IPR023210">
    <property type="entry name" value="NADP_OxRdtase_dom"/>
</dbReference>
<reference evidence="7" key="1">
    <citation type="submission" date="2016-11" db="EMBL/GenBank/DDBJ databases">
        <authorList>
            <person name="Guldener U."/>
        </authorList>
    </citation>
    <scope>NUCLEOTIDE SEQUENCE [LARGE SCALE GENOMIC DNA]</scope>
</reference>
<dbReference type="GO" id="GO:0052588">
    <property type="term" value="F:diacetyl reductase ((S)-acetoin forming) (NAD+) activity"/>
    <property type="evidence" value="ECO:0007669"/>
    <property type="project" value="EnsemblFungi"/>
</dbReference>
<name>A0A1L0CXG8_9ASCO</name>
<dbReference type="Pfam" id="PF00248">
    <property type="entry name" value="Aldo_ket_red"/>
    <property type="match status" value="1"/>
</dbReference>
<evidence type="ECO:0000256" key="1">
    <source>
        <dbReference type="ARBA" id="ARBA00023002"/>
    </source>
</evidence>
<proteinExistence type="predicted"/>
<feature type="site" description="Lowers pKa of active site Tyr" evidence="4">
    <location>
        <position position="94"/>
    </location>
</feature>
<evidence type="ECO:0000256" key="4">
    <source>
        <dbReference type="PIRSR" id="PIRSR000097-3"/>
    </source>
</evidence>
<dbReference type="PIRSF" id="PIRSF000097">
    <property type="entry name" value="AKR"/>
    <property type="match status" value="1"/>
</dbReference>
<keyword evidence="7" id="KW-1185">Reference proteome</keyword>
<evidence type="ECO:0000313" key="6">
    <source>
        <dbReference type="EMBL" id="SGZ39527.1"/>
    </source>
</evidence>